<comment type="caution">
    <text evidence="2">The sequence shown here is derived from an EMBL/GenBank/DDBJ whole genome shotgun (WGS) entry which is preliminary data.</text>
</comment>
<dbReference type="SUPFAM" id="SSF109604">
    <property type="entry name" value="HD-domain/PDEase-like"/>
    <property type="match status" value="1"/>
</dbReference>
<protein>
    <recommendedName>
        <fullName evidence="1">HD/PDEase domain-containing protein</fullName>
    </recommendedName>
</protein>
<proteinExistence type="predicted"/>
<dbReference type="PANTHER" id="PTHR33594">
    <property type="entry name" value="SUPERFAMILY HYDROLASE, PUTATIVE (AFU_ORTHOLOGUE AFUA_1G03035)-RELATED"/>
    <property type="match status" value="1"/>
</dbReference>
<name>A0A1Y2HHV8_9FUNG</name>
<dbReference type="AlphaFoldDB" id="A0A1Y2HHV8"/>
<dbReference type="SMART" id="SM00471">
    <property type="entry name" value="HDc"/>
    <property type="match status" value="1"/>
</dbReference>
<dbReference type="Pfam" id="PF01966">
    <property type="entry name" value="HD"/>
    <property type="match status" value="1"/>
</dbReference>
<dbReference type="CDD" id="cd00077">
    <property type="entry name" value="HDc"/>
    <property type="match status" value="1"/>
</dbReference>
<feature type="domain" description="HD/PDEase" evidence="1">
    <location>
        <begin position="34"/>
        <end position="164"/>
    </location>
</feature>
<evidence type="ECO:0000313" key="2">
    <source>
        <dbReference type="EMBL" id="ORZ34156.1"/>
    </source>
</evidence>
<dbReference type="OrthoDB" id="16547at2759"/>
<keyword evidence="3" id="KW-1185">Reference proteome</keyword>
<dbReference type="Gene3D" id="1.10.3210.50">
    <property type="match status" value="1"/>
</dbReference>
<dbReference type="STRING" id="765915.A0A1Y2HHV8"/>
<dbReference type="InterPro" id="IPR003607">
    <property type="entry name" value="HD/PDEase_dom"/>
</dbReference>
<evidence type="ECO:0000259" key="1">
    <source>
        <dbReference type="SMART" id="SM00471"/>
    </source>
</evidence>
<dbReference type="Proteomes" id="UP000193411">
    <property type="component" value="Unassembled WGS sequence"/>
</dbReference>
<evidence type="ECO:0000313" key="3">
    <source>
        <dbReference type="Proteomes" id="UP000193411"/>
    </source>
</evidence>
<sequence>MTQQDLPIALPVTVSRPLFLDLLALVEAKMGNNDGSHDVQHVLRVTKLALHIAQAEAALGRPSDLQMVAVVAMLHDVTDTKYCDDPTEANASIVTLLQSHGLTLSACRTVLETIEGISFRKEQARIAAAKAAGRPIPEPSPELCAVQDADRLDAIGAIGIARCFTFGGTRARALYAADEAGKQAIEARMARTGEAGVESVPHFYDKLLKLKDLLKTETARKMAVRRQAIMEQFLDAFWDEVDLKHD</sequence>
<reference evidence="2 3" key="1">
    <citation type="submission" date="2016-07" db="EMBL/GenBank/DDBJ databases">
        <title>Pervasive Adenine N6-methylation of Active Genes in Fungi.</title>
        <authorList>
            <consortium name="DOE Joint Genome Institute"/>
            <person name="Mondo S.J."/>
            <person name="Dannebaum R.O."/>
            <person name="Kuo R.C."/>
            <person name="Labutti K."/>
            <person name="Haridas S."/>
            <person name="Kuo A."/>
            <person name="Salamov A."/>
            <person name="Ahrendt S.R."/>
            <person name="Lipzen A."/>
            <person name="Sullivan W."/>
            <person name="Andreopoulos W.B."/>
            <person name="Clum A."/>
            <person name="Lindquist E."/>
            <person name="Daum C."/>
            <person name="Ramamoorthy G.K."/>
            <person name="Gryganskyi A."/>
            <person name="Culley D."/>
            <person name="Magnuson J.K."/>
            <person name="James T.Y."/>
            <person name="O'Malley M.A."/>
            <person name="Stajich J.E."/>
            <person name="Spatafora J.W."/>
            <person name="Visel A."/>
            <person name="Grigoriev I.V."/>
        </authorList>
    </citation>
    <scope>NUCLEOTIDE SEQUENCE [LARGE SCALE GENOMIC DNA]</scope>
    <source>
        <strain evidence="2 3">PL171</strain>
    </source>
</reference>
<organism evidence="2 3">
    <name type="scientific">Catenaria anguillulae PL171</name>
    <dbReference type="NCBI Taxonomy" id="765915"/>
    <lineage>
        <taxon>Eukaryota</taxon>
        <taxon>Fungi</taxon>
        <taxon>Fungi incertae sedis</taxon>
        <taxon>Blastocladiomycota</taxon>
        <taxon>Blastocladiomycetes</taxon>
        <taxon>Blastocladiales</taxon>
        <taxon>Catenariaceae</taxon>
        <taxon>Catenaria</taxon>
    </lineage>
</organism>
<dbReference type="PANTHER" id="PTHR33594:SF1">
    <property type="entry name" value="HD_PDEASE DOMAIN-CONTAINING PROTEIN"/>
    <property type="match status" value="1"/>
</dbReference>
<accession>A0A1Y2HHV8</accession>
<dbReference type="EMBL" id="MCFL01000030">
    <property type="protein sequence ID" value="ORZ34156.1"/>
    <property type="molecule type" value="Genomic_DNA"/>
</dbReference>
<gene>
    <name evidence="2" type="ORF">BCR44DRAFT_1461943</name>
</gene>
<dbReference type="InterPro" id="IPR006674">
    <property type="entry name" value="HD_domain"/>
</dbReference>